<dbReference type="PRINTS" id="PR00598">
    <property type="entry name" value="HTHMARR"/>
</dbReference>
<dbReference type="SMART" id="SM00347">
    <property type="entry name" value="HTH_MARR"/>
    <property type="match status" value="1"/>
</dbReference>
<dbReference type="SUPFAM" id="SSF46785">
    <property type="entry name" value="Winged helix' DNA-binding domain"/>
    <property type="match status" value="1"/>
</dbReference>
<protein>
    <submittedName>
        <fullName evidence="2">DNA-binding MarR family transcriptional regulator</fullName>
    </submittedName>
</protein>
<evidence type="ECO:0000313" key="3">
    <source>
        <dbReference type="Proteomes" id="UP001160334"/>
    </source>
</evidence>
<dbReference type="EMBL" id="JARXVC010000003">
    <property type="protein sequence ID" value="MDH6280437.1"/>
    <property type="molecule type" value="Genomic_DNA"/>
</dbReference>
<reference evidence="2 3" key="1">
    <citation type="submission" date="2023-04" db="EMBL/GenBank/DDBJ databases">
        <title>Forest soil microbial communities from Buena Vista Peninsula, Colon Province, Panama.</title>
        <authorList>
            <person name="Bouskill N."/>
        </authorList>
    </citation>
    <scope>NUCLEOTIDE SEQUENCE [LARGE SCALE GENOMIC DNA]</scope>
    <source>
        <strain evidence="2 3">CFH S0262</strain>
    </source>
</reference>
<dbReference type="PANTHER" id="PTHR33164:SF99">
    <property type="entry name" value="MARR FAMILY REGULATORY PROTEIN"/>
    <property type="match status" value="1"/>
</dbReference>
<comment type="caution">
    <text evidence="2">The sequence shown here is derived from an EMBL/GenBank/DDBJ whole genome shotgun (WGS) entry which is preliminary data.</text>
</comment>
<evidence type="ECO:0000259" key="1">
    <source>
        <dbReference type="PROSITE" id="PS50995"/>
    </source>
</evidence>
<sequence length="182" mass="20229">MTAHIVSVSTTWVSLDGMTDTPWLSDDEHRLWRAYLDATRLLLQELDRQLVSDAALPFSDYEILVLLSEAPERRLRMSELADASTVSRSGITRVVARLAKAGQVRRVECESDKRGAWAELTDDGAAQLAQAGPGHVAAVRANMLDLLSPRDIMVMTHRFSEMRQHLLDDRGARAHPAPESLS</sequence>
<accession>A0ABT6M802</accession>
<gene>
    <name evidence="2" type="ORF">M2280_001649</name>
</gene>
<dbReference type="Proteomes" id="UP001160334">
    <property type="component" value="Unassembled WGS sequence"/>
</dbReference>
<proteinExistence type="predicted"/>
<organism evidence="2 3">
    <name type="scientific">Prescottella agglutinans</name>
    <dbReference type="NCBI Taxonomy" id="1644129"/>
    <lineage>
        <taxon>Bacteria</taxon>
        <taxon>Bacillati</taxon>
        <taxon>Actinomycetota</taxon>
        <taxon>Actinomycetes</taxon>
        <taxon>Mycobacteriales</taxon>
        <taxon>Nocardiaceae</taxon>
        <taxon>Prescottella</taxon>
    </lineage>
</organism>
<name>A0ABT6M802_9NOCA</name>
<evidence type="ECO:0000313" key="2">
    <source>
        <dbReference type="EMBL" id="MDH6280437.1"/>
    </source>
</evidence>
<feature type="domain" description="HTH marR-type" evidence="1">
    <location>
        <begin position="28"/>
        <end position="164"/>
    </location>
</feature>
<dbReference type="InterPro" id="IPR039422">
    <property type="entry name" value="MarR/SlyA-like"/>
</dbReference>
<dbReference type="GO" id="GO:0003677">
    <property type="term" value="F:DNA binding"/>
    <property type="evidence" value="ECO:0007669"/>
    <property type="project" value="UniProtKB-KW"/>
</dbReference>
<dbReference type="InterPro" id="IPR000835">
    <property type="entry name" value="HTH_MarR-typ"/>
</dbReference>
<dbReference type="Gene3D" id="1.10.10.10">
    <property type="entry name" value="Winged helix-like DNA-binding domain superfamily/Winged helix DNA-binding domain"/>
    <property type="match status" value="1"/>
</dbReference>
<dbReference type="InterPro" id="IPR036388">
    <property type="entry name" value="WH-like_DNA-bd_sf"/>
</dbReference>
<dbReference type="PROSITE" id="PS50995">
    <property type="entry name" value="HTH_MARR_2"/>
    <property type="match status" value="1"/>
</dbReference>
<dbReference type="PANTHER" id="PTHR33164">
    <property type="entry name" value="TRANSCRIPTIONAL REGULATOR, MARR FAMILY"/>
    <property type="match status" value="1"/>
</dbReference>
<dbReference type="InterPro" id="IPR036390">
    <property type="entry name" value="WH_DNA-bd_sf"/>
</dbReference>
<keyword evidence="3" id="KW-1185">Reference proteome</keyword>
<dbReference type="Pfam" id="PF01047">
    <property type="entry name" value="MarR"/>
    <property type="match status" value="1"/>
</dbReference>
<keyword evidence="2" id="KW-0238">DNA-binding</keyword>